<reference evidence="3" key="2">
    <citation type="submission" date="2016-06" db="UniProtKB">
        <authorList>
            <consortium name="WormBaseParasite"/>
        </authorList>
    </citation>
    <scope>IDENTIFICATION</scope>
</reference>
<dbReference type="STRING" id="387005.A0A183HHA4"/>
<organism evidence="3">
    <name type="scientific">Onchocerca flexuosa</name>
    <dbReference type="NCBI Taxonomy" id="387005"/>
    <lineage>
        <taxon>Eukaryota</taxon>
        <taxon>Metazoa</taxon>
        <taxon>Ecdysozoa</taxon>
        <taxon>Nematoda</taxon>
        <taxon>Chromadorea</taxon>
        <taxon>Rhabditida</taxon>
        <taxon>Spirurina</taxon>
        <taxon>Spiruromorpha</taxon>
        <taxon>Filarioidea</taxon>
        <taxon>Onchocercidae</taxon>
        <taxon>Onchocerca</taxon>
    </lineage>
</organism>
<dbReference type="WBParaSite" id="OFLC_0000686501-mRNA-1">
    <property type="protein sequence ID" value="OFLC_0000686501-mRNA-1"/>
    <property type="gene ID" value="OFLC_0000686501"/>
</dbReference>
<gene>
    <name evidence="1" type="ORF">X798_00640</name>
</gene>
<dbReference type="EMBL" id="KZ269978">
    <property type="protein sequence ID" value="OZC12121.1"/>
    <property type="molecule type" value="Genomic_DNA"/>
</dbReference>
<keyword evidence="2" id="KW-1185">Reference proteome</keyword>
<protein>
    <submittedName>
        <fullName evidence="3">MRG domain-containing protein</fullName>
    </submittedName>
</protein>
<reference evidence="1 2" key="1">
    <citation type="submission" date="2015-12" db="EMBL/GenBank/DDBJ databases">
        <title>Draft genome of the nematode, Onchocerca flexuosa.</title>
        <authorList>
            <person name="Mitreva M."/>
        </authorList>
    </citation>
    <scope>NUCLEOTIDE SEQUENCE [LARGE SCALE GENOMIC DNA]</scope>
    <source>
        <strain evidence="1">Red Deer</strain>
    </source>
</reference>
<evidence type="ECO:0000313" key="1">
    <source>
        <dbReference type="EMBL" id="OZC12121.1"/>
    </source>
</evidence>
<dbReference type="Proteomes" id="UP000242913">
    <property type="component" value="Unassembled WGS sequence"/>
</dbReference>
<evidence type="ECO:0000313" key="3">
    <source>
        <dbReference type="WBParaSite" id="OFLC_0000686501-mRNA-1"/>
    </source>
</evidence>
<sequence>MKCSCLGRKEISAGGTVRYCKSSAKSTADEFENPRIPPTRKQKFVSIKNWKGIKRDVTNAGIEMFLKMLSEHLEFYESYKFRNTANAAKEN</sequence>
<proteinExistence type="predicted"/>
<evidence type="ECO:0000313" key="2">
    <source>
        <dbReference type="Proteomes" id="UP000242913"/>
    </source>
</evidence>
<dbReference type="OrthoDB" id="6344802at2759"/>
<dbReference type="AlphaFoldDB" id="A0A183HHA4"/>
<accession>A0A183HHA4</accession>
<name>A0A183HHA4_9BILA</name>